<dbReference type="InterPro" id="IPR009057">
    <property type="entry name" value="Homeodomain-like_sf"/>
</dbReference>
<evidence type="ECO:0000313" key="8">
    <source>
        <dbReference type="EMBL" id="GAO30795.1"/>
    </source>
</evidence>
<dbReference type="EMBL" id="BAZW01000030">
    <property type="protein sequence ID" value="GAO30795.1"/>
    <property type="molecule type" value="Genomic_DNA"/>
</dbReference>
<dbReference type="GO" id="GO:0043565">
    <property type="term" value="F:sequence-specific DNA binding"/>
    <property type="evidence" value="ECO:0007669"/>
    <property type="project" value="InterPro"/>
</dbReference>
<dbReference type="InterPro" id="IPR011006">
    <property type="entry name" value="CheY-like_superfamily"/>
</dbReference>
<keyword evidence="5" id="KW-0597">Phosphoprotein</keyword>
<dbReference type="InterPro" id="IPR058031">
    <property type="entry name" value="AAA_lid_NorR"/>
</dbReference>
<dbReference type="GO" id="GO:0000160">
    <property type="term" value="P:phosphorelay signal transduction system"/>
    <property type="evidence" value="ECO:0007669"/>
    <property type="project" value="InterPro"/>
</dbReference>
<dbReference type="InterPro" id="IPR003593">
    <property type="entry name" value="AAA+_ATPase"/>
</dbReference>
<dbReference type="PROSITE" id="PS50110">
    <property type="entry name" value="RESPONSE_REGULATORY"/>
    <property type="match status" value="1"/>
</dbReference>
<dbReference type="SUPFAM" id="SSF52540">
    <property type="entry name" value="P-loop containing nucleoside triphosphate hydrolases"/>
    <property type="match status" value="1"/>
</dbReference>
<comment type="caution">
    <text evidence="8">The sequence shown here is derived from an EMBL/GenBank/DDBJ whole genome shotgun (WGS) entry which is preliminary data.</text>
</comment>
<name>A0A0E9M0X5_9BACT</name>
<dbReference type="SUPFAM" id="SSF52172">
    <property type="entry name" value="CheY-like"/>
    <property type="match status" value="1"/>
</dbReference>
<evidence type="ECO:0000256" key="4">
    <source>
        <dbReference type="ARBA" id="ARBA00023163"/>
    </source>
</evidence>
<dbReference type="InterPro" id="IPR025662">
    <property type="entry name" value="Sigma_54_int_dom_ATP-bd_1"/>
</dbReference>
<protein>
    <submittedName>
        <fullName evidence="8">RteB, two-component system response regulator</fullName>
    </submittedName>
</protein>
<evidence type="ECO:0000256" key="5">
    <source>
        <dbReference type="PROSITE-ProRule" id="PRU00169"/>
    </source>
</evidence>
<keyword evidence="3" id="KW-0805">Transcription regulation</keyword>
<keyword evidence="9" id="KW-1185">Reference proteome</keyword>
<dbReference type="STRING" id="1236989.JCM15548_13107"/>
<dbReference type="InterPro" id="IPR002078">
    <property type="entry name" value="Sigma_54_int"/>
</dbReference>
<dbReference type="SUPFAM" id="SSF46689">
    <property type="entry name" value="Homeodomain-like"/>
    <property type="match status" value="1"/>
</dbReference>
<evidence type="ECO:0000256" key="2">
    <source>
        <dbReference type="ARBA" id="ARBA00022840"/>
    </source>
</evidence>
<evidence type="ECO:0000256" key="1">
    <source>
        <dbReference type="ARBA" id="ARBA00022741"/>
    </source>
</evidence>
<evidence type="ECO:0000313" key="9">
    <source>
        <dbReference type="Proteomes" id="UP000032900"/>
    </source>
</evidence>
<dbReference type="CDD" id="cd00156">
    <property type="entry name" value="REC"/>
    <property type="match status" value="1"/>
</dbReference>
<dbReference type="GO" id="GO:0005524">
    <property type="term" value="F:ATP binding"/>
    <property type="evidence" value="ECO:0007669"/>
    <property type="project" value="UniProtKB-KW"/>
</dbReference>
<evidence type="ECO:0000256" key="3">
    <source>
        <dbReference type="ARBA" id="ARBA00023015"/>
    </source>
</evidence>
<dbReference type="SMART" id="SM00448">
    <property type="entry name" value="REC"/>
    <property type="match status" value="1"/>
</dbReference>
<accession>A0A0E9M0X5</accession>
<dbReference type="FunFam" id="3.40.50.300:FF:000006">
    <property type="entry name" value="DNA-binding transcriptional regulator NtrC"/>
    <property type="match status" value="1"/>
</dbReference>
<feature type="domain" description="Sigma-54 factor interaction" evidence="6">
    <location>
        <begin position="133"/>
        <end position="362"/>
    </location>
</feature>
<dbReference type="Gene3D" id="1.10.10.60">
    <property type="entry name" value="Homeodomain-like"/>
    <property type="match status" value="1"/>
</dbReference>
<dbReference type="RefSeq" id="WP_062126161.1">
    <property type="nucleotide sequence ID" value="NZ_BAZW01000030.1"/>
</dbReference>
<dbReference type="CDD" id="cd00009">
    <property type="entry name" value="AAA"/>
    <property type="match status" value="1"/>
</dbReference>
<evidence type="ECO:0000259" key="7">
    <source>
        <dbReference type="PROSITE" id="PS50110"/>
    </source>
</evidence>
<dbReference type="InterPro" id="IPR001789">
    <property type="entry name" value="Sig_transdc_resp-reg_receiver"/>
</dbReference>
<evidence type="ECO:0000259" key="6">
    <source>
        <dbReference type="PROSITE" id="PS50045"/>
    </source>
</evidence>
<keyword evidence="2" id="KW-0067">ATP-binding</keyword>
<dbReference type="GO" id="GO:0006355">
    <property type="term" value="P:regulation of DNA-templated transcription"/>
    <property type="evidence" value="ECO:0007669"/>
    <property type="project" value="InterPro"/>
</dbReference>
<dbReference type="PANTHER" id="PTHR32071">
    <property type="entry name" value="TRANSCRIPTIONAL REGULATORY PROTEIN"/>
    <property type="match status" value="1"/>
</dbReference>
<dbReference type="PROSITE" id="PS50045">
    <property type="entry name" value="SIGMA54_INTERACT_4"/>
    <property type="match status" value="1"/>
</dbReference>
<dbReference type="Pfam" id="PF00072">
    <property type="entry name" value="Response_reg"/>
    <property type="match status" value="1"/>
</dbReference>
<dbReference type="Proteomes" id="UP000032900">
    <property type="component" value="Unassembled WGS sequence"/>
</dbReference>
<sequence>MKASILIIDDDPYIVTLLESYFKREGYKIFTSYKGQSALKLLLSEKIDVVLCDIRLPDFEGLDLLQRIRQLSPESVTIMMTAYGEIRAAVKSIQMGAFEYVTKPILPEEISDMVSRAVVKRQGQADQTDDEFIAGDSHKMLEVIEQSKLVAPTDMSVLIQGETGSGKEYIARLIHKNSTRKNKRFMAIDCGAIPRELASSEMFGHVKGAFTGAIADKSGFFEQANGGTVFLDEIGNLNYETQVKLLRAIQQKVISRVGDSKEIKVDVRIISATNSDMLKALEERNFREDLYHRINEFKIELPPIRERGDDVITFARHFLAEANQNLNKNVKDFDHQVLNAFKAYPWHGNLREMRNVVKRSVLVAQTDYITIGCLPQEFKSDQIAEVEDDTSPDNSLSLKNAAEVAEMNVVEQALKEANYNKSLAAKILNIDRKTLYNKIKRFDIKQ</sequence>
<dbReference type="InterPro" id="IPR002197">
    <property type="entry name" value="HTH_Fis"/>
</dbReference>
<reference evidence="8 9" key="1">
    <citation type="journal article" date="2015" name="Microbes Environ.">
        <title>Distribution and evolution of nitrogen fixation genes in the phylum bacteroidetes.</title>
        <authorList>
            <person name="Inoue J."/>
            <person name="Oshima K."/>
            <person name="Suda W."/>
            <person name="Sakamoto M."/>
            <person name="Iino T."/>
            <person name="Noda S."/>
            <person name="Hongoh Y."/>
            <person name="Hattori M."/>
            <person name="Ohkuma M."/>
        </authorList>
    </citation>
    <scope>NUCLEOTIDE SEQUENCE [LARGE SCALE GENOMIC DNA]</scope>
    <source>
        <strain evidence="8">JCM 15548</strain>
    </source>
</reference>
<keyword evidence="1" id="KW-0547">Nucleotide-binding</keyword>
<dbReference type="Gene3D" id="3.40.50.2300">
    <property type="match status" value="1"/>
</dbReference>
<dbReference type="PRINTS" id="PR01590">
    <property type="entry name" value="HTHFIS"/>
</dbReference>
<dbReference type="AlphaFoldDB" id="A0A0E9M0X5"/>
<dbReference type="PANTHER" id="PTHR32071:SF81">
    <property type="entry name" value="PROPIONATE CATABOLISM OPERON REGULATORY PROTEIN"/>
    <property type="match status" value="1"/>
</dbReference>
<dbReference type="InterPro" id="IPR025943">
    <property type="entry name" value="Sigma_54_int_dom_ATP-bd_2"/>
</dbReference>
<dbReference type="Gene3D" id="1.10.8.60">
    <property type="match status" value="1"/>
</dbReference>
<gene>
    <name evidence="8" type="ORF">JCM15548_13107</name>
</gene>
<dbReference type="Gene3D" id="3.40.50.300">
    <property type="entry name" value="P-loop containing nucleotide triphosphate hydrolases"/>
    <property type="match status" value="1"/>
</dbReference>
<keyword evidence="4" id="KW-0804">Transcription</keyword>
<dbReference type="PROSITE" id="PS00676">
    <property type="entry name" value="SIGMA54_INTERACT_2"/>
    <property type="match status" value="1"/>
</dbReference>
<dbReference type="Pfam" id="PF02954">
    <property type="entry name" value="HTH_8"/>
    <property type="match status" value="1"/>
</dbReference>
<dbReference type="SMART" id="SM00382">
    <property type="entry name" value="AAA"/>
    <property type="match status" value="1"/>
</dbReference>
<dbReference type="Pfam" id="PF25601">
    <property type="entry name" value="AAA_lid_14"/>
    <property type="match status" value="1"/>
</dbReference>
<feature type="domain" description="Response regulatory" evidence="7">
    <location>
        <begin position="4"/>
        <end position="118"/>
    </location>
</feature>
<dbReference type="PROSITE" id="PS00675">
    <property type="entry name" value="SIGMA54_INTERACT_1"/>
    <property type="match status" value="1"/>
</dbReference>
<organism evidence="8 9">
    <name type="scientific">Geofilum rubicundum JCM 15548</name>
    <dbReference type="NCBI Taxonomy" id="1236989"/>
    <lineage>
        <taxon>Bacteria</taxon>
        <taxon>Pseudomonadati</taxon>
        <taxon>Bacteroidota</taxon>
        <taxon>Bacteroidia</taxon>
        <taxon>Marinilabiliales</taxon>
        <taxon>Marinilabiliaceae</taxon>
        <taxon>Geofilum</taxon>
    </lineage>
</organism>
<dbReference type="InterPro" id="IPR027417">
    <property type="entry name" value="P-loop_NTPase"/>
</dbReference>
<dbReference type="Pfam" id="PF00158">
    <property type="entry name" value="Sigma54_activat"/>
    <property type="match status" value="1"/>
</dbReference>
<proteinExistence type="predicted"/>
<dbReference type="OrthoDB" id="9810703at2"/>
<feature type="modified residue" description="4-aspartylphosphate" evidence="5">
    <location>
        <position position="53"/>
    </location>
</feature>